<dbReference type="HOGENOM" id="CLU_1732058_0_0_1"/>
<organism evidence="1 2">
    <name type="scientific">Paxillus involutus ATCC 200175</name>
    <dbReference type="NCBI Taxonomy" id="664439"/>
    <lineage>
        <taxon>Eukaryota</taxon>
        <taxon>Fungi</taxon>
        <taxon>Dikarya</taxon>
        <taxon>Basidiomycota</taxon>
        <taxon>Agaricomycotina</taxon>
        <taxon>Agaricomycetes</taxon>
        <taxon>Agaricomycetidae</taxon>
        <taxon>Boletales</taxon>
        <taxon>Paxilineae</taxon>
        <taxon>Paxillaceae</taxon>
        <taxon>Paxillus</taxon>
    </lineage>
</organism>
<evidence type="ECO:0000313" key="1">
    <source>
        <dbReference type="EMBL" id="KIJ07612.1"/>
    </source>
</evidence>
<reference evidence="1 2" key="1">
    <citation type="submission" date="2014-06" db="EMBL/GenBank/DDBJ databases">
        <authorList>
            <consortium name="DOE Joint Genome Institute"/>
            <person name="Kuo A."/>
            <person name="Kohler A."/>
            <person name="Nagy L.G."/>
            <person name="Floudas D."/>
            <person name="Copeland A."/>
            <person name="Barry K.W."/>
            <person name="Cichocki N."/>
            <person name="Veneault-Fourrey C."/>
            <person name="LaButti K."/>
            <person name="Lindquist E.A."/>
            <person name="Lipzen A."/>
            <person name="Lundell T."/>
            <person name="Morin E."/>
            <person name="Murat C."/>
            <person name="Sun H."/>
            <person name="Tunlid A."/>
            <person name="Henrissat B."/>
            <person name="Grigoriev I.V."/>
            <person name="Hibbett D.S."/>
            <person name="Martin F."/>
            <person name="Nordberg H.P."/>
            <person name="Cantor M.N."/>
            <person name="Hua S.X."/>
        </authorList>
    </citation>
    <scope>NUCLEOTIDE SEQUENCE [LARGE SCALE GENOMIC DNA]</scope>
    <source>
        <strain evidence="1 2">ATCC 200175</strain>
    </source>
</reference>
<evidence type="ECO:0000313" key="2">
    <source>
        <dbReference type="Proteomes" id="UP000053647"/>
    </source>
</evidence>
<name>A0A0C9TI67_PAXIN</name>
<proteinExistence type="predicted"/>
<keyword evidence="2" id="KW-1185">Reference proteome</keyword>
<reference evidence="2" key="2">
    <citation type="submission" date="2015-01" db="EMBL/GenBank/DDBJ databases">
        <title>Evolutionary Origins and Diversification of the Mycorrhizal Mutualists.</title>
        <authorList>
            <consortium name="DOE Joint Genome Institute"/>
            <consortium name="Mycorrhizal Genomics Consortium"/>
            <person name="Kohler A."/>
            <person name="Kuo A."/>
            <person name="Nagy L.G."/>
            <person name="Floudas D."/>
            <person name="Copeland A."/>
            <person name="Barry K.W."/>
            <person name="Cichocki N."/>
            <person name="Veneault-Fourrey C."/>
            <person name="LaButti K."/>
            <person name="Lindquist E.A."/>
            <person name="Lipzen A."/>
            <person name="Lundell T."/>
            <person name="Morin E."/>
            <person name="Murat C."/>
            <person name="Riley R."/>
            <person name="Ohm R."/>
            <person name="Sun H."/>
            <person name="Tunlid A."/>
            <person name="Henrissat B."/>
            <person name="Grigoriev I.V."/>
            <person name="Hibbett D.S."/>
            <person name="Martin F."/>
        </authorList>
    </citation>
    <scope>NUCLEOTIDE SEQUENCE [LARGE SCALE GENOMIC DNA]</scope>
    <source>
        <strain evidence="2">ATCC 200175</strain>
    </source>
</reference>
<accession>A0A0C9TI67</accession>
<dbReference type="EMBL" id="KN819835">
    <property type="protein sequence ID" value="KIJ07612.1"/>
    <property type="molecule type" value="Genomic_DNA"/>
</dbReference>
<dbReference type="Proteomes" id="UP000053647">
    <property type="component" value="Unassembled WGS sequence"/>
</dbReference>
<sequence>MVEVCALLLRFISSFPSPGLDPNIYSALRKWSVKPGGKSWKQPKAAQDERLARCASSRLNLTGPRERDDRHLRTDCESKGNQNLHCADFRVSIDEGGLSEDDDEDFDELATDFGRHYSRRVYDVTAVPAAVAGAAFHFGSSCVRQGKSVSS</sequence>
<protein>
    <submittedName>
        <fullName evidence="1">Unplaced genomic scaffold PAXINscaffold_513, whole genome shotgun sequence</fullName>
    </submittedName>
</protein>
<gene>
    <name evidence="1" type="ORF">PAXINDRAFT_102883</name>
</gene>
<dbReference type="AlphaFoldDB" id="A0A0C9TI67"/>